<evidence type="ECO:0000256" key="1">
    <source>
        <dbReference type="ARBA" id="ARBA00004123"/>
    </source>
</evidence>
<protein>
    <submittedName>
        <fullName evidence="12">DNA repair protein Rad1p</fullName>
    </submittedName>
</protein>
<dbReference type="InterPro" id="IPR011335">
    <property type="entry name" value="Restrct_endonuc-II-like"/>
</dbReference>
<keyword evidence="9" id="KW-0539">Nucleus</keyword>
<gene>
    <name evidence="12" type="primary">RAD1</name>
    <name evidence="12" type="ORF">CAAN4_H13542</name>
</gene>
<dbReference type="PANTHER" id="PTHR10150:SF0">
    <property type="entry name" value="DNA REPAIR ENDONUCLEASE XPF"/>
    <property type="match status" value="1"/>
</dbReference>
<evidence type="ECO:0000256" key="10">
    <source>
        <dbReference type="SAM" id="MobiDB-lite"/>
    </source>
</evidence>
<keyword evidence="8" id="KW-0234">DNA repair</keyword>
<evidence type="ECO:0000256" key="2">
    <source>
        <dbReference type="ARBA" id="ARBA00010015"/>
    </source>
</evidence>
<keyword evidence="6" id="KW-0378">Hydrolase</keyword>
<feature type="region of interest" description="Disordered" evidence="10">
    <location>
        <begin position="568"/>
        <end position="604"/>
    </location>
</feature>
<keyword evidence="7" id="KW-0238">DNA-binding</keyword>
<keyword evidence="4" id="KW-0255">Endonuclease</keyword>
<dbReference type="PANTHER" id="PTHR10150">
    <property type="entry name" value="DNA REPAIR ENDONUCLEASE XPF"/>
    <property type="match status" value="1"/>
</dbReference>
<evidence type="ECO:0000256" key="4">
    <source>
        <dbReference type="ARBA" id="ARBA00022759"/>
    </source>
</evidence>
<dbReference type="SUPFAM" id="SSF52980">
    <property type="entry name" value="Restriction endonuclease-like"/>
    <property type="match status" value="1"/>
</dbReference>
<feature type="compositionally biased region" description="Acidic residues" evidence="10">
    <location>
        <begin position="637"/>
        <end position="657"/>
    </location>
</feature>
<evidence type="ECO:0000256" key="8">
    <source>
        <dbReference type="ARBA" id="ARBA00023204"/>
    </source>
</evidence>
<reference evidence="12 13" key="1">
    <citation type="submission" date="2024-01" db="EMBL/GenBank/DDBJ databases">
        <authorList>
            <consortium name="Genoscope - CEA"/>
            <person name="William W."/>
        </authorList>
    </citation>
    <scope>NUCLEOTIDE SEQUENCE [LARGE SCALE GENOMIC DNA]</scope>
    <source>
        <strain evidence="12 13">29B2s-10</strain>
    </source>
</reference>
<evidence type="ECO:0000313" key="13">
    <source>
        <dbReference type="Proteomes" id="UP001497600"/>
    </source>
</evidence>
<keyword evidence="5" id="KW-0227">DNA damage</keyword>
<comment type="similarity">
    <text evidence="2">Belongs to the XPF family.</text>
</comment>
<comment type="subcellular location">
    <subcellularLocation>
        <location evidence="1">Nucleus</location>
    </subcellularLocation>
</comment>
<organism evidence="12 13">
    <name type="scientific">[Candida] anglica</name>
    <dbReference type="NCBI Taxonomy" id="148631"/>
    <lineage>
        <taxon>Eukaryota</taxon>
        <taxon>Fungi</taxon>
        <taxon>Dikarya</taxon>
        <taxon>Ascomycota</taxon>
        <taxon>Saccharomycotina</taxon>
        <taxon>Pichiomycetes</taxon>
        <taxon>Debaryomycetaceae</taxon>
        <taxon>Kurtzmaniella</taxon>
    </lineage>
</organism>
<evidence type="ECO:0000256" key="3">
    <source>
        <dbReference type="ARBA" id="ARBA00022722"/>
    </source>
</evidence>
<dbReference type="SUPFAM" id="SSF47781">
    <property type="entry name" value="RuvA domain 2-like"/>
    <property type="match status" value="1"/>
</dbReference>
<name>A0ABP0EKM9_9ASCO</name>
<evidence type="ECO:0000256" key="7">
    <source>
        <dbReference type="ARBA" id="ARBA00023125"/>
    </source>
</evidence>
<dbReference type="Gene3D" id="3.40.50.10130">
    <property type="match status" value="1"/>
</dbReference>
<proteinExistence type="inferred from homology"/>
<dbReference type="InterPro" id="IPR006167">
    <property type="entry name" value="XPF"/>
</dbReference>
<keyword evidence="13" id="KW-1185">Reference proteome</keyword>
<feature type="region of interest" description="Disordered" evidence="10">
    <location>
        <begin position="626"/>
        <end position="657"/>
    </location>
</feature>
<dbReference type="EMBL" id="OZ004260">
    <property type="protein sequence ID" value="CAK7921382.1"/>
    <property type="molecule type" value="Genomic_DNA"/>
</dbReference>
<evidence type="ECO:0000256" key="6">
    <source>
        <dbReference type="ARBA" id="ARBA00022801"/>
    </source>
</evidence>
<keyword evidence="3" id="KW-0540">Nuclease</keyword>
<dbReference type="CDD" id="cd20078">
    <property type="entry name" value="XPF_nuclease_XPF_euk"/>
    <property type="match status" value="1"/>
</dbReference>
<evidence type="ECO:0000259" key="11">
    <source>
        <dbReference type="SMART" id="SM00891"/>
    </source>
</evidence>
<dbReference type="Pfam" id="PF02732">
    <property type="entry name" value="ERCC4"/>
    <property type="match status" value="1"/>
</dbReference>
<accession>A0ABP0EKM9</accession>
<dbReference type="InterPro" id="IPR006166">
    <property type="entry name" value="ERCC4_domain"/>
</dbReference>
<dbReference type="SMART" id="SM00891">
    <property type="entry name" value="ERCC4"/>
    <property type="match status" value="1"/>
</dbReference>
<evidence type="ECO:0000256" key="5">
    <source>
        <dbReference type="ARBA" id="ARBA00022763"/>
    </source>
</evidence>
<dbReference type="NCBIfam" id="TIGR00596">
    <property type="entry name" value="rad1"/>
    <property type="match status" value="1"/>
</dbReference>
<dbReference type="InterPro" id="IPR010994">
    <property type="entry name" value="RuvA_2-like"/>
</dbReference>
<evidence type="ECO:0000256" key="9">
    <source>
        <dbReference type="ARBA" id="ARBA00023242"/>
    </source>
</evidence>
<feature type="domain" description="ERCC4" evidence="11">
    <location>
        <begin position="813"/>
        <end position="893"/>
    </location>
</feature>
<dbReference type="InterPro" id="IPR047520">
    <property type="entry name" value="XPF_nuclease"/>
</dbReference>
<dbReference type="Proteomes" id="UP001497600">
    <property type="component" value="Chromosome H"/>
</dbReference>
<sequence>MSSLFVDEDEDEYRDSTSLFVPDEVNHIESPEALDAPVVVDAFTSLQETKESSNNDIVQHESEPQVSSNVGISCNLPLKFQHLIVEDMLSRDGLLILGRGLGWEPLTANLLHVLSAPTPSKRSLLILLNARDDENSKIGEELNELDWIDTDIYSKSDGPPPFVVISNELSTADKRARIYEKGGIISLTSRVLVVDLLSGVLSPNDITGLFMLHAEKITEKSNESFIVNLYRDGNEWGFIKAVTDDPESFYGFTPLASKLKNLRISNVFLWPRFHVEVSSSLSLQDRNLSRRQREEQDQRRYVTEINVKMTFKMNKIQAAILSCIQACVGELKRHNPSLATEYWDIENVHDNEFVPRIRSALDPQWHRISWTSKQLIYDLSTLKGLMSSLITLDSVTFYQIVQGILDHNIKASAGGRKFVGSPWLNLDEATTIISYAKERAVAIMRKTKRRKIENDPEKEYEEYEEEEYLLEEQPKWDQLGILLDDIMHEKQYKDRNYEGPIVIMCSSSKTLNQLKEFISTMTKEENNITGKRRFSGRKFMANKLRGYLTYKDLSILTKKLSLELDDSENKLNGQEPEEELNTSKTFTRGKGNIQSKRRRTRGAAAVANVHRLHSLTDDGKYTEAAEIDPSIMGRLEQDDEDDSNGEDEDLKVDEDIGGGGFIEDDIQEINETEFTTAKFQFNHIDRSDQIILENYNERTNDSLLQELSPSYIIMYEPDLAFIRRVEIYQATNKESPAKAYFMYYGNSVEEQKHLLRIKKEKEAFTRLIREKASLSKHFETIDDNNKFQIRRQEVANTRIAGGSNFRDPNDELRVVVDVREFRSALPNLLYRIGVKVVPCMITVGDYIISPKICIERKAIPDLIQSFKSGRLYNQCEQMFRYYEFPTLLIEFDENKSFSFEPFSETRAFGGAATSGAKSALAATKFLQQDIQSKIIMLLVTFPKLKIIWSSSPYETAQILLSLKSNQEEPNVGEAIAKGVNSNILTTSQSPPVYNEDSIDLIKNIPGINDNNYFQIISRVKSIEDLVDISQQTLIEILGDENGRKAYEFMHRIVT</sequence>
<evidence type="ECO:0000313" key="12">
    <source>
        <dbReference type="EMBL" id="CAK7921382.1"/>
    </source>
</evidence>
<dbReference type="Gene3D" id="1.10.150.20">
    <property type="entry name" value="5' to 3' exonuclease, C-terminal subdomain"/>
    <property type="match status" value="1"/>
</dbReference>